<gene>
    <name evidence="2" type="ORF">RM446_04070</name>
</gene>
<evidence type="ECO:0000256" key="1">
    <source>
        <dbReference type="SAM" id="Phobius"/>
    </source>
</evidence>
<feature type="transmembrane region" description="Helical" evidence="1">
    <location>
        <begin position="175"/>
        <end position="195"/>
    </location>
</feature>
<keyword evidence="1" id="KW-0812">Transmembrane</keyword>
<name>A0ABU2KPT5_9ACTN</name>
<protein>
    <submittedName>
        <fullName evidence="2">ABC transporter permease subunit</fullName>
    </submittedName>
</protein>
<dbReference type="RefSeq" id="WP_311543725.1">
    <property type="nucleotide sequence ID" value="NZ_JAVREK010000003.1"/>
</dbReference>
<proteinExistence type="predicted"/>
<reference evidence="3" key="1">
    <citation type="submission" date="2023-07" db="EMBL/GenBank/DDBJ databases">
        <title>30 novel species of actinomycetes from the DSMZ collection.</title>
        <authorList>
            <person name="Nouioui I."/>
        </authorList>
    </citation>
    <scope>NUCLEOTIDE SEQUENCE [LARGE SCALE GENOMIC DNA]</scope>
    <source>
        <strain evidence="3">DSM 45055</strain>
    </source>
</reference>
<comment type="caution">
    <text evidence="2">The sequence shown here is derived from an EMBL/GenBank/DDBJ whole genome shotgun (WGS) entry which is preliminary data.</text>
</comment>
<keyword evidence="1" id="KW-0472">Membrane</keyword>
<organism evidence="2 3">
    <name type="scientific">Streptomonospora wellingtoniae</name>
    <dbReference type="NCBI Taxonomy" id="3075544"/>
    <lineage>
        <taxon>Bacteria</taxon>
        <taxon>Bacillati</taxon>
        <taxon>Actinomycetota</taxon>
        <taxon>Actinomycetes</taxon>
        <taxon>Streptosporangiales</taxon>
        <taxon>Nocardiopsidaceae</taxon>
        <taxon>Streptomonospora</taxon>
    </lineage>
</organism>
<feature type="transmembrane region" description="Helical" evidence="1">
    <location>
        <begin position="236"/>
        <end position="254"/>
    </location>
</feature>
<dbReference type="EMBL" id="JAVREK010000003">
    <property type="protein sequence ID" value="MDT0301287.1"/>
    <property type="molecule type" value="Genomic_DNA"/>
</dbReference>
<evidence type="ECO:0000313" key="3">
    <source>
        <dbReference type="Proteomes" id="UP001183226"/>
    </source>
</evidence>
<feature type="transmembrane region" description="Helical" evidence="1">
    <location>
        <begin position="149"/>
        <end position="168"/>
    </location>
</feature>
<feature type="transmembrane region" description="Helical" evidence="1">
    <location>
        <begin position="58"/>
        <end position="81"/>
    </location>
</feature>
<sequence>MNLAAIASEASKIRTLRSAAAALATLFALSAGLGAVSGWSVRRALDEGTGVVRDGFDPVSTGVAITGYGQFALIVFGVVIVGHEYTSGMIRQALTAVPRRGAFYSAKLVAGGAAALAVAVPSVLAGYLATQWGLGAHGTGFDEPEAARALAGAVAYLVLTTVFCIGVGTALRSPVAALAVLAPLYFFVSQLLTTLEGTAWFAKYLPDQAGIRMFAVGSGEAAFVQAQDPLSPAEGGTVLAAWACGAALLGYLRLRRLQL</sequence>
<dbReference type="Proteomes" id="UP001183226">
    <property type="component" value="Unassembled WGS sequence"/>
</dbReference>
<evidence type="ECO:0000313" key="2">
    <source>
        <dbReference type="EMBL" id="MDT0301287.1"/>
    </source>
</evidence>
<keyword evidence="1" id="KW-1133">Transmembrane helix</keyword>
<feature type="transmembrane region" description="Helical" evidence="1">
    <location>
        <begin position="102"/>
        <end position="129"/>
    </location>
</feature>
<keyword evidence="3" id="KW-1185">Reference proteome</keyword>
<accession>A0ABU2KPT5</accession>